<dbReference type="SUPFAM" id="SSF53649">
    <property type="entry name" value="Alkaline phosphatase-like"/>
    <property type="match status" value="1"/>
</dbReference>
<evidence type="ECO:0000256" key="2">
    <source>
        <dbReference type="ARBA" id="ARBA00022801"/>
    </source>
</evidence>
<dbReference type="Gene3D" id="3.40.720.10">
    <property type="entry name" value="Alkaline Phosphatase, subunit A"/>
    <property type="match status" value="1"/>
</dbReference>
<feature type="chain" id="PRO_5030132980" evidence="4">
    <location>
        <begin position="23"/>
        <end position="516"/>
    </location>
</feature>
<organism evidence="6 7">
    <name type="scientific">Bacteroides ovatus</name>
    <dbReference type="NCBI Taxonomy" id="28116"/>
    <lineage>
        <taxon>Bacteria</taxon>
        <taxon>Pseudomonadati</taxon>
        <taxon>Bacteroidota</taxon>
        <taxon>Bacteroidia</taxon>
        <taxon>Bacteroidales</taxon>
        <taxon>Bacteroidaceae</taxon>
        <taxon>Bacteroides</taxon>
    </lineage>
</organism>
<gene>
    <name evidence="6" type="ORF">F3D66_22630</name>
</gene>
<evidence type="ECO:0000259" key="5">
    <source>
        <dbReference type="Pfam" id="PF00884"/>
    </source>
</evidence>
<dbReference type="Gene3D" id="3.30.1120.10">
    <property type="match status" value="1"/>
</dbReference>
<reference evidence="6 7" key="1">
    <citation type="journal article" date="2019" name="Nat. Med.">
        <title>A library of human gut bacterial isolates paired with longitudinal multiomics data enables mechanistic microbiome research.</title>
        <authorList>
            <person name="Poyet M."/>
            <person name="Groussin M."/>
            <person name="Gibbons S.M."/>
            <person name="Avila-Pacheco J."/>
            <person name="Jiang X."/>
            <person name="Kearney S.M."/>
            <person name="Perrotta A.R."/>
            <person name="Berdy B."/>
            <person name="Zhao S."/>
            <person name="Lieberman T.D."/>
            <person name="Swanson P.K."/>
            <person name="Smith M."/>
            <person name="Roesemann S."/>
            <person name="Alexander J.E."/>
            <person name="Rich S.A."/>
            <person name="Livny J."/>
            <person name="Vlamakis H."/>
            <person name="Clish C."/>
            <person name="Bullock K."/>
            <person name="Deik A."/>
            <person name="Scott J."/>
            <person name="Pierce K.A."/>
            <person name="Xavier R.J."/>
            <person name="Alm E.J."/>
        </authorList>
    </citation>
    <scope>NUCLEOTIDE SEQUENCE [LARGE SCALE GENOMIC DNA]</scope>
    <source>
        <strain evidence="6 7">BIOML-A134</strain>
    </source>
</reference>
<name>A0A5M5E5L4_BACOV</name>
<feature type="modified residue" description="3-oxoalanine (Ser)" evidence="3">
    <location>
        <position position="81"/>
    </location>
</feature>
<keyword evidence="7" id="KW-1185">Reference proteome</keyword>
<dbReference type="Pfam" id="PF00884">
    <property type="entry name" value="Sulfatase"/>
    <property type="match status" value="1"/>
</dbReference>
<dbReference type="InterPro" id="IPR024607">
    <property type="entry name" value="Sulfatase_CS"/>
</dbReference>
<comment type="caution">
    <text evidence="6">The sequence shown here is derived from an EMBL/GenBank/DDBJ whole genome shotgun (WGS) entry which is preliminary data.</text>
</comment>
<dbReference type="Proteomes" id="UP000473905">
    <property type="component" value="Unassembled WGS sequence"/>
</dbReference>
<sequence>MKNYLLFSSVLAPLAISSTACSSTEKTEKTSKPNVIVILADDLGYGDVSAYGSKTISTPNIDKLANGGVCFTDGHATSATSTPSRYAMFTGSYPWKNKNAKILPGDAPLLIDTAQFTMPKMFRNAGYTTAAIGKWHLGMGSGNPDWNKRVTPGANEIGFDYSCLIAATNDRVPTVYVENGTVVGLDPEDPIQVSYEKNFEGEPTAIDHPEMLKMHWAHGHNNSIVNGIPRIGYMKGGEKAKWVDEDMADYFVGKVMNFIDENKEKPFFLYYGLHQPHVPRAPHQRFAGKTTMGPRGDAIIEADWCVGQLIEKLEKEGLLENTLIVFSSDNGPVLNDGYKDQSPELVGDHKPAGGLRGGKYSLFEAGTRVPFFVYWKGHIKPVKSDALISHMDMLASFAELIDEEIPVGLDSQNFLPVFMGESTDGRESFITEAMGRLAYRKGDYALIPPYKGEKVNKTGNELGTVEDFALYNLKNDFAQNEDLAAKEGKMLEEMKAEFLNSVGKYYNPNKKGETLK</sequence>
<dbReference type="RefSeq" id="WP_004320055.1">
    <property type="nucleotide sequence ID" value="NZ_DAWEDY010000076.1"/>
</dbReference>
<dbReference type="InterPro" id="IPR052701">
    <property type="entry name" value="GAG_Ulvan_Degrading_Sulfatases"/>
</dbReference>
<dbReference type="EMBL" id="VWKB01000036">
    <property type="protein sequence ID" value="KAA4091699.1"/>
    <property type="molecule type" value="Genomic_DNA"/>
</dbReference>
<dbReference type="InterPro" id="IPR017850">
    <property type="entry name" value="Alkaline_phosphatase_core_sf"/>
</dbReference>
<evidence type="ECO:0000256" key="1">
    <source>
        <dbReference type="ARBA" id="ARBA00008779"/>
    </source>
</evidence>
<dbReference type="PROSITE" id="PS00149">
    <property type="entry name" value="SULFATASE_2"/>
    <property type="match status" value="1"/>
</dbReference>
<dbReference type="AlphaFoldDB" id="A0A5M5E5L4"/>
<accession>A0A5M5E5L4</accession>
<proteinExistence type="inferred from homology"/>
<evidence type="ECO:0000313" key="7">
    <source>
        <dbReference type="Proteomes" id="UP000473905"/>
    </source>
</evidence>
<dbReference type="GO" id="GO:0016787">
    <property type="term" value="F:hydrolase activity"/>
    <property type="evidence" value="ECO:0007669"/>
    <property type="project" value="UniProtKB-KW"/>
</dbReference>
<evidence type="ECO:0000256" key="4">
    <source>
        <dbReference type="SAM" id="SignalP"/>
    </source>
</evidence>
<dbReference type="PROSITE" id="PS00523">
    <property type="entry name" value="SULFATASE_1"/>
    <property type="match status" value="1"/>
</dbReference>
<evidence type="ECO:0000313" key="6">
    <source>
        <dbReference type="EMBL" id="KAA4091699.1"/>
    </source>
</evidence>
<dbReference type="PANTHER" id="PTHR43751:SF7">
    <property type="entry name" value="ARYLSULPHATASE A"/>
    <property type="match status" value="1"/>
</dbReference>
<dbReference type="CDD" id="cd16143">
    <property type="entry name" value="ARS_like"/>
    <property type="match status" value="1"/>
</dbReference>
<protein>
    <submittedName>
        <fullName evidence="6">Arylsulfatase</fullName>
    </submittedName>
</protein>
<feature type="signal peptide" evidence="4">
    <location>
        <begin position="1"/>
        <end position="22"/>
    </location>
</feature>
<dbReference type="InterPro" id="IPR000917">
    <property type="entry name" value="Sulfatase_N"/>
</dbReference>
<comment type="similarity">
    <text evidence="1">Belongs to the sulfatase family.</text>
</comment>
<dbReference type="PANTHER" id="PTHR43751">
    <property type="entry name" value="SULFATASE"/>
    <property type="match status" value="1"/>
</dbReference>
<keyword evidence="4" id="KW-0732">Signal</keyword>
<dbReference type="PROSITE" id="PS51257">
    <property type="entry name" value="PROKAR_LIPOPROTEIN"/>
    <property type="match status" value="1"/>
</dbReference>
<keyword evidence="2" id="KW-0378">Hydrolase</keyword>
<feature type="domain" description="Sulfatase N-terminal" evidence="5">
    <location>
        <begin position="33"/>
        <end position="401"/>
    </location>
</feature>
<comment type="PTM">
    <text evidence="3">The conversion to 3-oxoalanine (also known as C-formylglycine, FGly), of a serine or cysteine residue in prokaryotes and of a cysteine residue in eukaryotes, is critical for catalytic activity.</text>
</comment>
<evidence type="ECO:0000256" key="3">
    <source>
        <dbReference type="PIRSR" id="PIRSR600917-52"/>
    </source>
</evidence>